<evidence type="ECO:0000313" key="3">
    <source>
        <dbReference type="EMBL" id="PJE35964.1"/>
    </source>
</evidence>
<dbReference type="InterPro" id="IPR027275">
    <property type="entry name" value="PRC-brl_dom"/>
</dbReference>
<dbReference type="RefSeq" id="WP_100163205.1">
    <property type="nucleotide sequence ID" value="NZ_PGTB01000063.1"/>
</dbReference>
<dbReference type="Pfam" id="PF05239">
    <property type="entry name" value="PRC"/>
    <property type="match status" value="2"/>
</dbReference>
<evidence type="ECO:0000256" key="1">
    <source>
        <dbReference type="SAM" id="SignalP"/>
    </source>
</evidence>
<feature type="domain" description="PRC-barrel" evidence="2">
    <location>
        <begin position="46"/>
        <end position="122"/>
    </location>
</feature>
<dbReference type="SUPFAM" id="SSF50346">
    <property type="entry name" value="PRC-barrel domain"/>
    <property type="match status" value="2"/>
</dbReference>
<feature type="signal peptide" evidence="1">
    <location>
        <begin position="1"/>
        <end position="20"/>
    </location>
</feature>
<gene>
    <name evidence="3" type="ORF">CVM52_14495</name>
</gene>
<name>A0A2M8IZN4_9RHOB</name>
<dbReference type="EMBL" id="PGTB01000063">
    <property type="protein sequence ID" value="PJE35964.1"/>
    <property type="molecule type" value="Genomic_DNA"/>
</dbReference>
<evidence type="ECO:0000313" key="4">
    <source>
        <dbReference type="Proteomes" id="UP000231553"/>
    </source>
</evidence>
<dbReference type="PANTHER" id="PTHR36505">
    <property type="entry name" value="BLR1072 PROTEIN"/>
    <property type="match status" value="1"/>
</dbReference>
<feature type="domain" description="PRC-barrel" evidence="2">
    <location>
        <begin position="234"/>
        <end position="294"/>
    </location>
</feature>
<dbReference type="Gene3D" id="2.30.30.240">
    <property type="entry name" value="PRC-barrel domain"/>
    <property type="match status" value="2"/>
</dbReference>
<sequence length="322" mass="34640">MKRLMMTTALVAAAATGAYAQAQTQENSAVAEETGHFLAERGPHDIHASEFIGMRVYTSEQPSETLSAVGIQDNWEDIGEINDVLLTRDGEVEAVLVDIGGFLGIGERQIAVNMDAVEFVADDATAEDESDFFLVLNSNRVELEEAPEYDWSRQAMIDAPAAGEEMPTEEADVTTQAEADAEMTTEAPVEEEMTAADEPVNEDGDVLPEVAEAPSIDVDTDAAVEGMVAVDATQMASEELSGAPVYDLTKEHIGEIAELIIGENNTVRGAVIDVGGFLGIGEKPVALELSQLNVMRNNDNSEIQVHVNMTMEQLKAMEEYKG</sequence>
<feature type="chain" id="PRO_5014812084" description="PRC-barrel domain-containing protein" evidence="1">
    <location>
        <begin position="21"/>
        <end position="322"/>
    </location>
</feature>
<keyword evidence="4" id="KW-1185">Reference proteome</keyword>
<keyword evidence="1" id="KW-0732">Signal</keyword>
<protein>
    <recommendedName>
        <fullName evidence="2">PRC-barrel domain-containing protein</fullName>
    </recommendedName>
</protein>
<organism evidence="3 4">
    <name type="scientific">Pseudooceanicola lipolyticus</name>
    <dbReference type="NCBI Taxonomy" id="2029104"/>
    <lineage>
        <taxon>Bacteria</taxon>
        <taxon>Pseudomonadati</taxon>
        <taxon>Pseudomonadota</taxon>
        <taxon>Alphaproteobacteria</taxon>
        <taxon>Rhodobacterales</taxon>
        <taxon>Paracoccaceae</taxon>
        <taxon>Pseudooceanicola</taxon>
    </lineage>
</organism>
<dbReference type="AlphaFoldDB" id="A0A2M8IZN4"/>
<dbReference type="OrthoDB" id="7876889at2"/>
<dbReference type="Proteomes" id="UP000231553">
    <property type="component" value="Unassembled WGS sequence"/>
</dbReference>
<accession>A0A2M8IZN4</accession>
<proteinExistence type="predicted"/>
<dbReference type="InterPro" id="IPR011033">
    <property type="entry name" value="PRC_barrel-like_sf"/>
</dbReference>
<dbReference type="PANTHER" id="PTHR36505:SF1">
    <property type="entry name" value="BLR1072 PROTEIN"/>
    <property type="match status" value="1"/>
</dbReference>
<reference evidence="3 4" key="1">
    <citation type="journal article" date="2018" name="Int. J. Syst. Evol. Microbiol.">
        <title>Pseudooceanicola lipolyticus sp. nov., a marine alphaproteobacterium, reclassification of Oceanicola flagellatus as Pseudooceanicola flagellatus comb. nov. and emended description of the genus Pseudooceanicola.</title>
        <authorList>
            <person name="Huang M.-M."/>
            <person name="Guo L.-L."/>
            <person name="Wu Y.-H."/>
            <person name="Lai Q.-L."/>
            <person name="Shao Z.-Z."/>
            <person name="Wang C.-S."/>
            <person name="Wu M."/>
            <person name="Xu X.-W."/>
        </authorList>
    </citation>
    <scope>NUCLEOTIDE SEQUENCE [LARGE SCALE GENOMIC DNA]</scope>
    <source>
        <strain evidence="3 4">157</strain>
    </source>
</reference>
<comment type="caution">
    <text evidence="3">The sequence shown here is derived from an EMBL/GenBank/DDBJ whole genome shotgun (WGS) entry which is preliminary data.</text>
</comment>
<evidence type="ECO:0000259" key="2">
    <source>
        <dbReference type="Pfam" id="PF05239"/>
    </source>
</evidence>